<dbReference type="PROSITE" id="PS00211">
    <property type="entry name" value="ABC_TRANSPORTER_1"/>
    <property type="match status" value="1"/>
</dbReference>
<keyword evidence="3" id="KW-0547">Nucleotide-binding</keyword>
<evidence type="ECO:0000256" key="4">
    <source>
        <dbReference type="ARBA" id="ARBA00022840"/>
    </source>
</evidence>
<dbReference type="Proteomes" id="UP000553963">
    <property type="component" value="Unassembled WGS sequence"/>
</dbReference>
<keyword evidence="2" id="KW-0813">Transport</keyword>
<evidence type="ECO:0000256" key="3">
    <source>
        <dbReference type="ARBA" id="ARBA00022741"/>
    </source>
</evidence>
<gene>
    <name evidence="6" type="ORF">GGR25_004488</name>
</gene>
<keyword evidence="4" id="KW-0067">ATP-binding</keyword>
<accession>A0A840AY62</accession>
<dbReference type="InterPro" id="IPR027417">
    <property type="entry name" value="P-loop_NTPase"/>
</dbReference>
<comment type="similarity">
    <text evidence="1">Belongs to the ABC transporter superfamily.</text>
</comment>
<dbReference type="EMBL" id="JACIDS010000006">
    <property type="protein sequence ID" value="MBB3933415.1"/>
    <property type="molecule type" value="Genomic_DNA"/>
</dbReference>
<dbReference type="RefSeq" id="WP_183401069.1">
    <property type="nucleotide sequence ID" value="NZ_JACIDS010000006.1"/>
</dbReference>
<dbReference type="Pfam" id="PF00005">
    <property type="entry name" value="ABC_tran"/>
    <property type="match status" value="1"/>
</dbReference>
<evidence type="ECO:0000256" key="1">
    <source>
        <dbReference type="ARBA" id="ARBA00005417"/>
    </source>
</evidence>
<proteinExistence type="inferred from homology"/>
<dbReference type="PROSITE" id="PS50893">
    <property type="entry name" value="ABC_TRANSPORTER_2"/>
    <property type="match status" value="1"/>
</dbReference>
<dbReference type="SMART" id="SM00382">
    <property type="entry name" value="AAA"/>
    <property type="match status" value="1"/>
</dbReference>
<dbReference type="GO" id="GO:0005524">
    <property type="term" value="F:ATP binding"/>
    <property type="evidence" value="ECO:0007669"/>
    <property type="project" value="UniProtKB-KW"/>
</dbReference>
<dbReference type="InterPro" id="IPR003439">
    <property type="entry name" value="ABC_transporter-like_ATP-bd"/>
</dbReference>
<dbReference type="AlphaFoldDB" id="A0A840AY62"/>
<dbReference type="Gene3D" id="3.40.50.300">
    <property type="entry name" value="P-loop containing nucleotide triphosphate hydrolases"/>
    <property type="match status" value="1"/>
</dbReference>
<dbReference type="InterPro" id="IPR003593">
    <property type="entry name" value="AAA+_ATPase"/>
</dbReference>
<organism evidence="6 7">
    <name type="scientific">Kaistia hirudinis</name>
    <dbReference type="NCBI Taxonomy" id="1293440"/>
    <lineage>
        <taxon>Bacteria</taxon>
        <taxon>Pseudomonadati</taxon>
        <taxon>Pseudomonadota</taxon>
        <taxon>Alphaproteobacteria</taxon>
        <taxon>Hyphomicrobiales</taxon>
        <taxon>Kaistiaceae</taxon>
        <taxon>Kaistia</taxon>
    </lineage>
</organism>
<dbReference type="InterPro" id="IPR017871">
    <property type="entry name" value="ABC_transporter-like_CS"/>
</dbReference>
<dbReference type="PANTHER" id="PTHR43776:SF7">
    <property type="entry name" value="D,D-DIPEPTIDE TRANSPORT ATP-BINDING PROTEIN DDPF-RELATED"/>
    <property type="match status" value="1"/>
</dbReference>
<dbReference type="PANTHER" id="PTHR43776">
    <property type="entry name" value="TRANSPORT ATP-BINDING PROTEIN"/>
    <property type="match status" value="1"/>
</dbReference>
<dbReference type="SUPFAM" id="SSF52540">
    <property type="entry name" value="P-loop containing nucleoside triphosphate hydrolases"/>
    <property type="match status" value="1"/>
</dbReference>
<dbReference type="CDD" id="cd03257">
    <property type="entry name" value="ABC_NikE_OppD_transporters"/>
    <property type="match status" value="1"/>
</dbReference>
<keyword evidence="7" id="KW-1185">Reference proteome</keyword>
<protein>
    <submittedName>
        <fullName evidence="6">ABC-type glutathione transport system ATPase component</fullName>
    </submittedName>
</protein>
<dbReference type="InterPro" id="IPR050319">
    <property type="entry name" value="ABC_transp_ATP-bind"/>
</dbReference>
<feature type="domain" description="ABC transporter" evidence="5">
    <location>
        <begin position="5"/>
        <end position="250"/>
    </location>
</feature>
<evidence type="ECO:0000259" key="5">
    <source>
        <dbReference type="PROSITE" id="PS50893"/>
    </source>
</evidence>
<evidence type="ECO:0000313" key="6">
    <source>
        <dbReference type="EMBL" id="MBB3933415.1"/>
    </source>
</evidence>
<sequence>MTAILEGRNIVKTFTTRRGGQKHEVRAVGDVTVAADRGEIVGLVGESGCGKTTFSRILIGIETASSGTVLHDGKPVATKADWKALRRDVQYVFQDPYTSLCPTMRIGEALAEPLLVHGIGDKSERAERVREALSLVGLQGFIADRLPSQLSGGQRQRVSLARALMIRPRVLICDEIVSGLDVSVQAQVLTLLTELQASLGLSLIFISHDLRVIRYLCDRVVVMYRGEIVEQGPVERVFGAPESDYTRGLLAAIPDHSRRGEPRLGLRPAGHEGARLA</sequence>
<evidence type="ECO:0000313" key="7">
    <source>
        <dbReference type="Proteomes" id="UP000553963"/>
    </source>
</evidence>
<dbReference type="GO" id="GO:0055085">
    <property type="term" value="P:transmembrane transport"/>
    <property type="evidence" value="ECO:0007669"/>
    <property type="project" value="UniProtKB-ARBA"/>
</dbReference>
<evidence type="ECO:0000256" key="2">
    <source>
        <dbReference type="ARBA" id="ARBA00022448"/>
    </source>
</evidence>
<reference evidence="6 7" key="1">
    <citation type="submission" date="2020-08" db="EMBL/GenBank/DDBJ databases">
        <title>Genomic Encyclopedia of Type Strains, Phase IV (KMG-IV): sequencing the most valuable type-strain genomes for metagenomic binning, comparative biology and taxonomic classification.</title>
        <authorList>
            <person name="Goeker M."/>
        </authorList>
    </citation>
    <scope>NUCLEOTIDE SEQUENCE [LARGE SCALE GENOMIC DNA]</scope>
    <source>
        <strain evidence="6 7">DSM 25966</strain>
    </source>
</reference>
<dbReference type="GO" id="GO:0016887">
    <property type="term" value="F:ATP hydrolysis activity"/>
    <property type="evidence" value="ECO:0007669"/>
    <property type="project" value="InterPro"/>
</dbReference>
<name>A0A840AY62_9HYPH</name>
<comment type="caution">
    <text evidence="6">The sequence shown here is derived from an EMBL/GenBank/DDBJ whole genome shotgun (WGS) entry which is preliminary data.</text>
</comment>